<dbReference type="PATRIC" id="fig|1365250.3.peg.3250"/>
<evidence type="ECO:0000313" key="6">
    <source>
        <dbReference type="Proteomes" id="UP000076643"/>
    </source>
</evidence>
<accession>A0A166W665</accession>
<dbReference type="SMART" id="SM00342">
    <property type="entry name" value="HTH_ARAC"/>
    <property type="match status" value="1"/>
</dbReference>
<protein>
    <recommendedName>
        <fullName evidence="4">HTH araC/xylS-type domain-containing protein</fullName>
    </recommendedName>
</protein>
<keyword evidence="1" id="KW-0805">Transcription regulation</keyword>
<keyword evidence="2" id="KW-0238">DNA-binding</keyword>
<evidence type="ECO:0000256" key="2">
    <source>
        <dbReference type="ARBA" id="ARBA00023125"/>
    </source>
</evidence>
<comment type="caution">
    <text evidence="5">The sequence shown here is derived from an EMBL/GenBank/DDBJ whole genome shotgun (WGS) entry which is preliminary data.</text>
</comment>
<feature type="domain" description="HTH araC/xylS-type" evidence="4">
    <location>
        <begin position="163"/>
        <end position="264"/>
    </location>
</feature>
<dbReference type="InterPro" id="IPR046532">
    <property type="entry name" value="DUF6597"/>
</dbReference>
<dbReference type="PROSITE" id="PS01124">
    <property type="entry name" value="HTH_ARAC_FAMILY_2"/>
    <property type="match status" value="1"/>
</dbReference>
<evidence type="ECO:0000259" key="4">
    <source>
        <dbReference type="PROSITE" id="PS01124"/>
    </source>
</evidence>
<dbReference type="GO" id="GO:0043565">
    <property type="term" value="F:sequence-specific DNA binding"/>
    <property type="evidence" value="ECO:0007669"/>
    <property type="project" value="InterPro"/>
</dbReference>
<dbReference type="InterPro" id="IPR050204">
    <property type="entry name" value="AraC_XylS_family_regulators"/>
</dbReference>
<organism evidence="5 6">
    <name type="scientific">Pseudoalteromonas luteoviolacea DSM 6061</name>
    <dbReference type="NCBI Taxonomy" id="1365250"/>
    <lineage>
        <taxon>Bacteria</taxon>
        <taxon>Pseudomonadati</taxon>
        <taxon>Pseudomonadota</taxon>
        <taxon>Gammaproteobacteria</taxon>
        <taxon>Alteromonadales</taxon>
        <taxon>Pseudoalteromonadaceae</taxon>
        <taxon>Pseudoalteromonas</taxon>
    </lineage>
</organism>
<dbReference type="Pfam" id="PF20240">
    <property type="entry name" value="DUF6597"/>
    <property type="match status" value="1"/>
</dbReference>
<sequence>MQLNNQAISGVLHQTKSATHYTLRRYFPSSALACVIEQFWFVDWDLPRGVHHVQKNLPDPNFHLVFSPTNCELIGPVSKVYDYKMTGKSGLIGVKFTLGALEGALPKPIEDFIDTSIPTPNLSLLDLQSLHQVLVKVQDDKVRVDTLEQTLSPLCNQSNQQEVKLVNQLVADIKNQTNIYSVADLAKHSDLSIRTLQRKFKKYVGLSPKFLIRKYRLHQALALLDDETLGIQDLVLKLDYVDQAHLINDFKNILGTTPGRYTDGI</sequence>
<dbReference type="SUPFAM" id="SSF46689">
    <property type="entry name" value="Homeodomain-like"/>
    <property type="match status" value="1"/>
</dbReference>
<name>A0A166W665_9GAMM</name>
<gene>
    <name evidence="5" type="ORF">N475_18265</name>
</gene>
<dbReference type="PANTHER" id="PTHR46796">
    <property type="entry name" value="HTH-TYPE TRANSCRIPTIONAL ACTIVATOR RHAS-RELATED"/>
    <property type="match status" value="1"/>
</dbReference>
<keyword evidence="3" id="KW-0804">Transcription</keyword>
<dbReference type="GO" id="GO:0003700">
    <property type="term" value="F:DNA-binding transcription factor activity"/>
    <property type="evidence" value="ECO:0007669"/>
    <property type="project" value="InterPro"/>
</dbReference>
<dbReference type="RefSeq" id="WP_063358001.1">
    <property type="nucleotide sequence ID" value="NZ_AQHB01000049.1"/>
</dbReference>
<dbReference type="Gene3D" id="1.10.10.60">
    <property type="entry name" value="Homeodomain-like"/>
    <property type="match status" value="1"/>
</dbReference>
<keyword evidence="6" id="KW-1185">Reference proteome</keyword>
<dbReference type="EMBL" id="AUYB01000111">
    <property type="protein sequence ID" value="KZN35782.1"/>
    <property type="molecule type" value="Genomic_DNA"/>
</dbReference>
<evidence type="ECO:0000256" key="3">
    <source>
        <dbReference type="ARBA" id="ARBA00023163"/>
    </source>
</evidence>
<dbReference type="Pfam" id="PF12833">
    <property type="entry name" value="HTH_18"/>
    <property type="match status" value="1"/>
</dbReference>
<dbReference type="AlphaFoldDB" id="A0A166W665"/>
<proteinExistence type="predicted"/>
<reference evidence="5 6" key="1">
    <citation type="submission" date="2013-07" db="EMBL/GenBank/DDBJ databases">
        <title>Comparative Genomic and Metabolomic Analysis of Twelve Strains of Pseudoalteromonas luteoviolacea.</title>
        <authorList>
            <person name="Vynne N.G."/>
            <person name="Mansson M."/>
            <person name="Gram L."/>
        </authorList>
    </citation>
    <scope>NUCLEOTIDE SEQUENCE [LARGE SCALE GENOMIC DNA]</scope>
    <source>
        <strain evidence="5 6">DSM 6061</strain>
    </source>
</reference>
<evidence type="ECO:0000313" key="5">
    <source>
        <dbReference type="EMBL" id="KZN35782.1"/>
    </source>
</evidence>
<evidence type="ECO:0000256" key="1">
    <source>
        <dbReference type="ARBA" id="ARBA00023015"/>
    </source>
</evidence>
<dbReference type="InterPro" id="IPR009057">
    <property type="entry name" value="Homeodomain-like_sf"/>
</dbReference>
<dbReference type="InterPro" id="IPR018060">
    <property type="entry name" value="HTH_AraC"/>
</dbReference>
<dbReference type="Proteomes" id="UP000076643">
    <property type="component" value="Unassembled WGS sequence"/>
</dbReference>